<keyword evidence="2" id="KW-0378">Hydrolase</keyword>
<dbReference type="Pfam" id="PF01367">
    <property type="entry name" value="5_3_exonuc"/>
    <property type="match status" value="1"/>
</dbReference>
<evidence type="ECO:0000256" key="1">
    <source>
        <dbReference type="ARBA" id="ARBA00022722"/>
    </source>
</evidence>
<dbReference type="AlphaFoldDB" id="A0A0G0KSG8"/>
<dbReference type="Pfam" id="PF02739">
    <property type="entry name" value="5_3_exonuc_N"/>
    <property type="match status" value="1"/>
</dbReference>
<dbReference type="Gene3D" id="3.40.50.1010">
    <property type="entry name" value="5'-nuclease"/>
    <property type="match status" value="1"/>
</dbReference>
<dbReference type="PATRIC" id="fig|1618547.3.peg.1038"/>
<proteinExistence type="predicted"/>
<dbReference type="InterPro" id="IPR029060">
    <property type="entry name" value="PIN-like_dom_sf"/>
</dbReference>
<reference evidence="5 6" key="1">
    <citation type="journal article" date="2015" name="Nature">
        <title>rRNA introns, odd ribosomes, and small enigmatic genomes across a large radiation of phyla.</title>
        <authorList>
            <person name="Brown C.T."/>
            <person name="Hug L.A."/>
            <person name="Thomas B.C."/>
            <person name="Sharon I."/>
            <person name="Castelle C.J."/>
            <person name="Singh A."/>
            <person name="Wilkins M.J."/>
            <person name="Williams K.H."/>
            <person name="Banfield J.F."/>
        </authorList>
    </citation>
    <scope>NUCLEOTIDE SEQUENCE [LARGE SCALE GENOMIC DNA]</scope>
</reference>
<evidence type="ECO:0000256" key="3">
    <source>
        <dbReference type="ARBA" id="ARBA00023125"/>
    </source>
</evidence>
<dbReference type="SUPFAM" id="SSF47807">
    <property type="entry name" value="5' to 3' exonuclease, C-terminal subdomain"/>
    <property type="match status" value="1"/>
</dbReference>
<dbReference type="FunFam" id="1.10.150.20:FF:000003">
    <property type="entry name" value="DNA polymerase I"/>
    <property type="match status" value="1"/>
</dbReference>
<dbReference type="SUPFAM" id="SSF88723">
    <property type="entry name" value="PIN domain-like"/>
    <property type="match status" value="1"/>
</dbReference>
<dbReference type="GO" id="GO:0003677">
    <property type="term" value="F:DNA binding"/>
    <property type="evidence" value="ECO:0007669"/>
    <property type="project" value="UniProtKB-KW"/>
</dbReference>
<evidence type="ECO:0000313" key="6">
    <source>
        <dbReference type="Proteomes" id="UP000034710"/>
    </source>
</evidence>
<dbReference type="CDD" id="cd09898">
    <property type="entry name" value="H3TH_53EXO"/>
    <property type="match status" value="1"/>
</dbReference>
<dbReference type="SMART" id="SM00475">
    <property type="entry name" value="53EXOc"/>
    <property type="match status" value="1"/>
</dbReference>
<evidence type="ECO:0000313" key="5">
    <source>
        <dbReference type="EMBL" id="KKQ82588.1"/>
    </source>
</evidence>
<dbReference type="GO" id="GO:0008409">
    <property type="term" value="F:5'-3' exonuclease activity"/>
    <property type="evidence" value="ECO:0007669"/>
    <property type="project" value="InterPro"/>
</dbReference>
<dbReference type="GO" id="GO:0033567">
    <property type="term" value="P:DNA replication, Okazaki fragment processing"/>
    <property type="evidence" value="ECO:0007669"/>
    <property type="project" value="InterPro"/>
</dbReference>
<protein>
    <submittedName>
        <fullName evidence="5">Polymerase protein</fullName>
    </submittedName>
</protein>
<dbReference type="Proteomes" id="UP000034710">
    <property type="component" value="Unassembled WGS sequence"/>
</dbReference>
<feature type="domain" description="5'-3' exonuclease" evidence="4">
    <location>
        <begin position="2"/>
        <end position="269"/>
    </location>
</feature>
<keyword evidence="3" id="KW-0238">DNA-binding</keyword>
<sequence length="329" mass="37478">MNKLVLIDGNAIMHRAYHALPPLTTKKGEPINAVYGFVSMLLGLINDLKPSHIAVCFDRPEETFRRKKYVKYQAQRPEMDEFLSSQITKMHDVLESFGIPVYEKAGFEADDLLGTISQKITKESKKLRNKEQINEVVIVTGDRDIFQLINEKVKVYVPVKGLKEGKLYGVEEVEHEFDFKPIQMIDYKSLVGDPSDNYPGVPGIGPKTAITLLSKYKSKSKIYKHLEEISETTREKLKKGKDMADMSYELATIKTDVPIKIDLKKMEDWDLGSREAVELFMSYGFRTLLNRITNKNGINANLQVVDNNIAVNNKNPKEEKMPNNQGSLF</sequence>
<dbReference type="PANTHER" id="PTHR42646">
    <property type="entry name" value="FLAP ENDONUCLEASE XNI"/>
    <property type="match status" value="1"/>
</dbReference>
<dbReference type="PANTHER" id="PTHR42646:SF2">
    <property type="entry name" value="5'-3' EXONUCLEASE FAMILY PROTEIN"/>
    <property type="match status" value="1"/>
</dbReference>
<evidence type="ECO:0000256" key="2">
    <source>
        <dbReference type="ARBA" id="ARBA00022801"/>
    </source>
</evidence>
<dbReference type="GO" id="GO:0017108">
    <property type="term" value="F:5'-flap endonuclease activity"/>
    <property type="evidence" value="ECO:0007669"/>
    <property type="project" value="InterPro"/>
</dbReference>
<dbReference type="SMART" id="SM00279">
    <property type="entry name" value="HhH2"/>
    <property type="match status" value="1"/>
</dbReference>
<accession>A0A0G0KSG8</accession>
<dbReference type="InterPro" id="IPR020046">
    <property type="entry name" value="5-3_exonucl_a-hlix_arch_N"/>
</dbReference>
<dbReference type="CDD" id="cd09859">
    <property type="entry name" value="PIN_53EXO"/>
    <property type="match status" value="1"/>
</dbReference>
<dbReference type="InterPro" id="IPR020045">
    <property type="entry name" value="DNA_polI_H3TH"/>
</dbReference>
<dbReference type="InterPro" id="IPR002421">
    <property type="entry name" value="5-3_exonuclease"/>
</dbReference>
<keyword evidence="1" id="KW-0540">Nuclease</keyword>
<name>A0A0G0KSG8_9BACT</name>
<dbReference type="InterPro" id="IPR008918">
    <property type="entry name" value="HhH2"/>
</dbReference>
<dbReference type="InterPro" id="IPR038969">
    <property type="entry name" value="FEN"/>
</dbReference>
<evidence type="ECO:0000259" key="4">
    <source>
        <dbReference type="SMART" id="SM00475"/>
    </source>
</evidence>
<comment type="caution">
    <text evidence="5">The sequence shown here is derived from an EMBL/GenBank/DDBJ whole genome shotgun (WGS) entry which is preliminary data.</text>
</comment>
<gene>
    <name evidence="5" type="ORF">UT06_C0045G0005</name>
</gene>
<dbReference type="Gene3D" id="1.10.150.20">
    <property type="entry name" value="5' to 3' exonuclease, C-terminal subdomain"/>
    <property type="match status" value="1"/>
</dbReference>
<organism evidence="5 6">
    <name type="scientific">Candidatus Woesebacteria bacterium GW2011_GWA1_38_8</name>
    <dbReference type="NCBI Taxonomy" id="1618547"/>
    <lineage>
        <taxon>Bacteria</taxon>
        <taxon>Candidatus Woeseibacteriota</taxon>
    </lineage>
</organism>
<dbReference type="EMBL" id="LBVJ01000045">
    <property type="protein sequence ID" value="KKQ82588.1"/>
    <property type="molecule type" value="Genomic_DNA"/>
</dbReference>
<dbReference type="InterPro" id="IPR036279">
    <property type="entry name" value="5-3_exonuclease_C_sf"/>
</dbReference>